<sequence>MKRLIAGFLAFFTVTSAFSCVAYGEGAENTEKIRAYVDGSETVHASNMKVYTGDNGKNAISSMGGKKGWLFDVESDSTDYYLYIDVDDNLADKKDMGRVVEISVDYFDKSNINIARLKQVSSAFCVEYQNTDGKIVESPYFELDNSLMWHTYTFTLTNAVLQNGVNGADFRICSKSKTMGTSGGSFVVNNVEVNLTDKFNHINIVPSTENYGNNFFTGEKISFKYTLDNKKYAEKSRQYGAYPLTAKFSAKNIEGDVVFEKTDTLNIEPCKETEYNLDVDVGGKYGVYFMTAVFYNDEHKIYSEKTTRFSYVRTDYGKTMNYAFGTCSGRRDEWAPLYQKAGIGIVRAMESYSNVISRDINADEAFVYPRRADTLSRALKERNIKQINTYLSVKTDLLPGEQLPYTEKGMKKYTDYIDFVTESERFSIVAYDMWNEFELMGASFNLYSRPMEDYINLMKTTYTRIKEKAPDLKLYGVVTSTVRSDILEDILKAGGGDYMDGYCCHAYAPRYDPMSGGLIKELEKARAVLDKYGYYDMPIVTSELGWADDTYYGIDEKRQGYYLVEGYAAMRKVRNFNQYVMYTFYDGGRTKGNREHHWGLIEFLGADTPGTAKASYAMVANMNNLLAGYEYKDEITVNDNTYAYRMHSNDKNDDTIMLWSRGNGGNLSIDLGTDKIDVYDAYGNVSVLSGIDGVFGFALTEAPVYLKGDFKKFELAENKIIDKNAFDVEFSQSVSFNLKNANGGMQYEITPVNGAKLDISEVKGENSSDIHIKPNKYGSETDRAKIKVFDGNGTYLDGYLSFFYKTPIDVDMKCEPGFTNGVFDYEVVNLSIDISNNSKETVNGKFVINRLSGIEDYNAEYDNLSINPGDTYKIVIKAPSDVNVVKMEAAFVTSDGITVDFAKSASFAVCEYAYNKPVTDGKIGENEYKSFVYLGADNAVDIHAVDPYTGADDCSALLYYSWDEENFYIAANVTDNVLFDASPQSAAMWRYDSFQLAGVYDPENMLGTSVLTSVLYGKTNGENTLEMVKSSAFKAMTDADSGFEGAISRDGKNTCYELKIPWKTVLTQDVAVQKDTIFKFSALINDNDGGGRKAAVQYGEGIYTGGTTNENFIKAYLAKTPNGGNEN</sequence>
<dbReference type="GO" id="GO:0030246">
    <property type="term" value="F:carbohydrate binding"/>
    <property type="evidence" value="ECO:0007669"/>
    <property type="project" value="InterPro"/>
</dbReference>
<evidence type="ECO:0000259" key="2">
    <source>
        <dbReference type="Pfam" id="PF06452"/>
    </source>
</evidence>
<proteinExistence type="predicted"/>
<dbReference type="Pfam" id="PF06452">
    <property type="entry name" value="CBM9_1"/>
    <property type="match status" value="1"/>
</dbReference>
<feature type="chain" id="PRO_5039600083" description="Carbohydrate-binding domain-containing protein" evidence="1">
    <location>
        <begin position="20"/>
        <end position="1127"/>
    </location>
</feature>
<dbReference type="Gene3D" id="3.20.20.80">
    <property type="entry name" value="Glycosidases"/>
    <property type="match status" value="1"/>
</dbReference>
<evidence type="ECO:0000313" key="4">
    <source>
        <dbReference type="Proteomes" id="UP000647416"/>
    </source>
</evidence>
<dbReference type="GO" id="GO:0016052">
    <property type="term" value="P:carbohydrate catabolic process"/>
    <property type="evidence" value="ECO:0007669"/>
    <property type="project" value="InterPro"/>
</dbReference>
<feature type="signal peptide" evidence="1">
    <location>
        <begin position="1"/>
        <end position="19"/>
    </location>
</feature>
<accession>A0A926FAW4</accession>
<name>A0A926FAW4_9FIRM</name>
<dbReference type="RefSeq" id="WP_262431501.1">
    <property type="nucleotide sequence ID" value="NZ_JACRTE010000003.1"/>
</dbReference>
<dbReference type="Gene3D" id="2.60.40.1190">
    <property type="match status" value="1"/>
</dbReference>
<organism evidence="3 4">
    <name type="scientific">Qingrenia yutianensis</name>
    <dbReference type="NCBI Taxonomy" id="2763676"/>
    <lineage>
        <taxon>Bacteria</taxon>
        <taxon>Bacillati</taxon>
        <taxon>Bacillota</taxon>
        <taxon>Clostridia</taxon>
        <taxon>Eubacteriales</taxon>
        <taxon>Oscillospiraceae</taxon>
        <taxon>Qingrenia</taxon>
    </lineage>
</organism>
<reference evidence="3" key="1">
    <citation type="submission" date="2020-08" db="EMBL/GenBank/DDBJ databases">
        <title>Genome public.</title>
        <authorList>
            <person name="Liu C."/>
            <person name="Sun Q."/>
        </authorList>
    </citation>
    <scope>NUCLEOTIDE SEQUENCE</scope>
    <source>
        <strain evidence="3">NSJ-50</strain>
    </source>
</reference>
<dbReference type="EMBL" id="JACRTE010000003">
    <property type="protein sequence ID" value="MBC8595922.1"/>
    <property type="molecule type" value="Genomic_DNA"/>
</dbReference>
<gene>
    <name evidence="3" type="ORF">H8706_03440</name>
</gene>
<comment type="caution">
    <text evidence="3">The sequence shown here is derived from an EMBL/GenBank/DDBJ whole genome shotgun (WGS) entry which is preliminary data.</text>
</comment>
<dbReference type="PROSITE" id="PS51257">
    <property type="entry name" value="PROKAR_LIPOPROTEIN"/>
    <property type="match status" value="1"/>
</dbReference>
<dbReference type="GO" id="GO:0004553">
    <property type="term" value="F:hydrolase activity, hydrolyzing O-glycosyl compounds"/>
    <property type="evidence" value="ECO:0007669"/>
    <property type="project" value="InterPro"/>
</dbReference>
<dbReference type="Proteomes" id="UP000647416">
    <property type="component" value="Unassembled WGS sequence"/>
</dbReference>
<protein>
    <recommendedName>
        <fullName evidence="2">Carbohydrate-binding domain-containing protein</fullName>
    </recommendedName>
</protein>
<dbReference type="SUPFAM" id="SSF51445">
    <property type="entry name" value="(Trans)glycosidases"/>
    <property type="match status" value="1"/>
</dbReference>
<dbReference type="AlphaFoldDB" id="A0A926FAW4"/>
<dbReference type="InterPro" id="IPR010502">
    <property type="entry name" value="Carb-bd_dom_fam9"/>
</dbReference>
<evidence type="ECO:0000256" key="1">
    <source>
        <dbReference type="SAM" id="SignalP"/>
    </source>
</evidence>
<dbReference type="InterPro" id="IPR017853">
    <property type="entry name" value="GH"/>
</dbReference>
<evidence type="ECO:0000313" key="3">
    <source>
        <dbReference type="EMBL" id="MBC8595922.1"/>
    </source>
</evidence>
<dbReference type="SUPFAM" id="SSF49344">
    <property type="entry name" value="CBD9-like"/>
    <property type="match status" value="1"/>
</dbReference>
<feature type="domain" description="Carbohydrate-binding" evidence="2">
    <location>
        <begin position="949"/>
        <end position="1094"/>
    </location>
</feature>
<keyword evidence="4" id="KW-1185">Reference proteome</keyword>
<keyword evidence="1" id="KW-0732">Signal</keyword>